<dbReference type="OrthoDB" id="7027618at2"/>
<feature type="transmembrane region" description="Helical" evidence="1">
    <location>
        <begin position="57"/>
        <end position="74"/>
    </location>
</feature>
<feature type="transmembrane region" description="Helical" evidence="1">
    <location>
        <begin position="178"/>
        <end position="198"/>
    </location>
</feature>
<accession>A0A0J6IJ75</accession>
<keyword evidence="1" id="KW-0812">Transmembrane</keyword>
<reference evidence="2 3" key="1">
    <citation type="submission" date="2015-02" db="EMBL/GenBank/DDBJ databases">
        <title>Pseudomonas helleri sp. nov. and Pseudomonas weihenstephanensis sp. nov., isolated from raw cows milk.</title>
        <authorList>
            <person name="von Neubeck M."/>
            <person name="Huptas C."/>
            <person name="Wenning M."/>
            <person name="Scherer S."/>
        </authorList>
    </citation>
    <scope>NUCLEOTIDE SEQUENCE [LARGE SCALE GENOMIC DNA]</scope>
    <source>
        <strain evidence="2 3">DSM 29166</strain>
    </source>
</reference>
<feature type="transmembrane region" description="Helical" evidence="1">
    <location>
        <begin position="148"/>
        <end position="166"/>
    </location>
</feature>
<sequence>MHKHWSQIKQLYIESNRVFSYPRLKSYGRWRALGPALGVLGLIIALSGTLFIFNHPVGPVACVTGIALAMIVFFRSVDKLLTRLYPCEYEQYDIAQQRLSERVDYLAYALFMQRIKALGYTPARLEAISEYSETLSQPPKPFLINQHFMTMIMISILVSLFSAYLQKTSGWSTQALEYILTAVAMTFVLGLVLDGFRVTQTRDGRIRRYLKRASIELTHEANAQAALSETPETLTHPVGNATHSG</sequence>
<protein>
    <submittedName>
        <fullName evidence="2">Uncharacterized protein</fullName>
    </submittedName>
</protein>
<keyword evidence="1" id="KW-0472">Membrane</keyword>
<dbReference type="InterPro" id="IPR036259">
    <property type="entry name" value="MFS_trans_sf"/>
</dbReference>
<dbReference type="Proteomes" id="UP000036325">
    <property type="component" value="Unassembled WGS sequence"/>
</dbReference>
<dbReference type="RefSeq" id="WP_048365882.1">
    <property type="nucleotide sequence ID" value="NZ_JYLF01000009.1"/>
</dbReference>
<organism evidence="2 3">
    <name type="scientific">Pseudomonas weihenstephanensis</name>
    <dbReference type="NCBI Taxonomy" id="1608994"/>
    <lineage>
        <taxon>Bacteria</taxon>
        <taxon>Pseudomonadati</taxon>
        <taxon>Pseudomonadota</taxon>
        <taxon>Gammaproteobacteria</taxon>
        <taxon>Pseudomonadales</taxon>
        <taxon>Pseudomonadaceae</taxon>
        <taxon>Pseudomonas</taxon>
    </lineage>
</organism>
<dbReference type="AlphaFoldDB" id="A0A0J6IJ75"/>
<evidence type="ECO:0000256" key="1">
    <source>
        <dbReference type="SAM" id="Phobius"/>
    </source>
</evidence>
<dbReference type="SUPFAM" id="SSF103473">
    <property type="entry name" value="MFS general substrate transporter"/>
    <property type="match status" value="1"/>
</dbReference>
<evidence type="ECO:0000313" key="2">
    <source>
        <dbReference type="EMBL" id="KMN12363.1"/>
    </source>
</evidence>
<evidence type="ECO:0000313" key="3">
    <source>
        <dbReference type="Proteomes" id="UP000036325"/>
    </source>
</evidence>
<feature type="transmembrane region" description="Helical" evidence="1">
    <location>
        <begin position="32"/>
        <end position="51"/>
    </location>
</feature>
<gene>
    <name evidence="2" type="ORF">TU86_19155</name>
</gene>
<name>A0A0J6IJ75_9PSED</name>
<dbReference type="EMBL" id="JYLF01000009">
    <property type="protein sequence ID" value="KMN12363.1"/>
    <property type="molecule type" value="Genomic_DNA"/>
</dbReference>
<comment type="caution">
    <text evidence="2">The sequence shown here is derived from an EMBL/GenBank/DDBJ whole genome shotgun (WGS) entry which is preliminary data.</text>
</comment>
<proteinExistence type="predicted"/>
<keyword evidence="1" id="KW-1133">Transmembrane helix</keyword>